<proteinExistence type="inferred from homology"/>
<feature type="transmembrane region" description="Helical" evidence="8">
    <location>
        <begin position="221"/>
        <end position="238"/>
    </location>
</feature>
<evidence type="ECO:0000313" key="9">
    <source>
        <dbReference type="EMBL" id="ARM83098.1"/>
    </source>
</evidence>
<comment type="similarity">
    <text evidence="2">Belongs to the AzlC family.</text>
</comment>
<feature type="transmembrane region" description="Helical" evidence="8">
    <location>
        <begin position="24"/>
        <end position="42"/>
    </location>
</feature>
<keyword evidence="6 8" id="KW-1133">Transmembrane helix</keyword>
<evidence type="ECO:0000256" key="1">
    <source>
        <dbReference type="ARBA" id="ARBA00004651"/>
    </source>
</evidence>
<feature type="transmembrane region" description="Helical" evidence="8">
    <location>
        <begin position="198"/>
        <end position="215"/>
    </location>
</feature>
<evidence type="ECO:0000256" key="5">
    <source>
        <dbReference type="ARBA" id="ARBA00022692"/>
    </source>
</evidence>
<evidence type="ECO:0000256" key="7">
    <source>
        <dbReference type="ARBA" id="ARBA00023136"/>
    </source>
</evidence>
<reference evidence="9 10" key="1">
    <citation type="submission" date="2017-04" db="EMBL/GenBank/DDBJ databases">
        <title>Genome Sequence of Marinobacter salarius strain SMR5 Isolated from a culture of the Diatom Skeletonema marinoi.</title>
        <authorList>
            <person name="Topel M."/>
            <person name="Pinder M.I.M."/>
            <person name="Johansson O.N."/>
            <person name="Kourtchenko O."/>
            <person name="Godhe A."/>
            <person name="Clarke A.K."/>
        </authorList>
    </citation>
    <scope>NUCLEOTIDE SEQUENCE [LARGE SCALE GENOMIC DNA]</scope>
    <source>
        <strain evidence="9 10">SMR5</strain>
    </source>
</reference>
<dbReference type="AlphaFoldDB" id="A0A1W6K6N2"/>
<keyword evidence="4" id="KW-1003">Cell membrane</keyword>
<feature type="transmembrane region" description="Helical" evidence="8">
    <location>
        <begin position="135"/>
        <end position="156"/>
    </location>
</feature>
<feature type="transmembrane region" description="Helical" evidence="8">
    <location>
        <begin position="77"/>
        <end position="98"/>
    </location>
</feature>
<feature type="transmembrane region" description="Helical" evidence="8">
    <location>
        <begin position="168"/>
        <end position="186"/>
    </location>
</feature>
<dbReference type="EMBL" id="CP020931">
    <property type="protein sequence ID" value="ARM83098.1"/>
    <property type="molecule type" value="Genomic_DNA"/>
</dbReference>
<evidence type="ECO:0000256" key="4">
    <source>
        <dbReference type="ARBA" id="ARBA00022475"/>
    </source>
</evidence>
<evidence type="ECO:0000256" key="6">
    <source>
        <dbReference type="ARBA" id="ARBA00022989"/>
    </source>
</evidence>
<gene>
    <name evidence="9" type="ORF">MARSALSMR5_01004</name>
</gene>
<comment type="subcellular location">
    <subcellularLocation>
        <location evidence="1">Cell membrane</location>
        <topology evidence="1">Multi-pass membrane protein</topology>
    </subcellularLocation>
</comment>
<dbReference type="Pfam" id="PF03591">
    <property type="entry name" value="AzlC"/>
    <property type="match status" value="1"/>
</dbReference>
<dbReference type="PANTHER" id="PTHR34979">
    <property type="entry name" value="INNER MEMBRANE PROTEIN YGAZ"/>
    <property type="match status" value="1"/>
</dbReference>
<feature type="transmembrane region" description="Helical" evidence="8">
    <location>
        <begin position="49"/>
        <end position="71"/>
    </location>
</feature>
<name>A0A1W6K6N2_9GAMM</name>
<dbReference type="PANTHER" id="PTHR34979:SF1">
    <property type="entry name" value="INNER MEMBRANE PROTEIN YGAZ"/>
    <property type="match status" value="1"/>
</dbReference>
<accession>A0A1W6K6N2</accession>
<dbReference type="Proteomes" id="UP000193100">
    <property type="component" value="Chromosome"/>
</dbReference>
<keyword evidence="3" id="KW-0813">Transport</keyword>
<protein>
    <submittedName>
        <fullName evidence="9">AzlC protein</fullName>
    </submittedName>
</protein>
<dbReference type="InterPro" id="IPR011606">
    <property type="entry name" value="Brnchd-chn_aa_trnsp_permease"/>
</dbReference>
<sequence length="240" mass="25525">MESVSASFEDAEGALTTPSVLSRVLPPALAVAPVSMLFGFIASQADWTILEVFLVSVLGFSGSGQFAVLPLSQSGSGFLTMLFVTASINSRYFPIAYVSSGRLPRRKVGRYLAAHMLGDEAYATESPSDGPQTIFLIRSVIFITWVLSALVGAALGQSLQLPWLGDNVNLGFSASAVLVFLSVSQLRLRVFVDDGFTVSRVGAVILCLAVALALIYSLGPVYFWVPGIIVTSILLARARL</sequence>
<evidence type="ECO:0000256" key="2">
    <source>
        <dbReference type="ARBA" id="ARBA00010735"/>
    </source>
</evidence>
<evidence type="ECO:0000256" key="8">
    <source>
        <dbReference type="SAM" id="Phobius"/>
    </source>
</evidence>
<evidence type="ECO:0000256" key="3">
    <source>
        <dbReference type="ARBA" id="ARBA00022448"/>
    </source>
</evidence>
<organism evidence="9 10">
    <name type="scientific">Marinobacter salarius</name>
    <dbReference type="NCBI Taxonomy" id="1420917"/>
    <lineage>
        <taxon>Bacteria</taxon>
        <taxon>Pseudomonadati</taxon>
        <taxon>Pseudomonadota</taxon>
        <taxon>Gammaproteobacteria</taxon>
        <taxon>Pseudomonadales</taxon>
        <taxon>Marinobacteraceae</taxon>
        <taxon>Marinobacter</taxon>
    </lineage>
</organism>
<keyword evidence="7 8" id="KW-0472">Membrane</keyword>
<evidence type="ECO:0000313" key="10">
    <source>
        <dbReference type="Proteomes" id="UP000193100"/>
    </source>
</evidence>
<dbReference type="GO" id="GO:0005886">
    <property type="term" value="C:plasma membrane"/>
    <property type="evidence" value="ECO:0007669"/>
    <property type="project" value="UniProtKB-SubCell"/>
</dbReference>
<dbReference type="GO" id="GO:1903785">
    <property type="term" value="P:L-valine transmembrane transport"/>
    <property type="evidence" value="ECO:0007669"/>
    <property type="project" value="TreeGrafter"/>
</dbReference>
<keyword evidence="5 8" id="KW-0812">Transmembrane</keyword>